<dbReference type="Proteomes" id="UP000657918">
    <property type="component" value="Unassembled WGS sequence"/>
</dbReference>
<gene>
    <name evidence="2" type="ORF">SADUNF_Sadunf05G0091000</name>
</gene>
<evidence type="ECO:0000256" key="1">
    <source>
        <dbReference type="SAM" id="MobiDB-lite"/>
    </source>
</evidence>
<reference evidence="2 3" key="1">
    <citation type="submission" date="2020-10" db="EMBL/GenBank/DDBJ databases">
        <title>Plant Genome Project.</title>
        <authorList>
            <person name="Zhang R.-G."/>
        </authorList>
    </citation>
    <scope>NUCLEOTIDE SEQUENCE [LARGE SCALE GENOMIC DNA]</scope>
    <source>
        <strain evidence="2">FAFU-HL-1</strain>
        <tissue evidence="2">Leaf</tissue>
    </source>
</reference>
<keyword evidence="3" id="KW-1185">Reference proteome</keyword>
<proteinExistence type="predicted"/>
<sequence length="165" mass="19119">MRDRNHKNGAFGSGSPIQSDLPRNISPLKNSRRHSSIYDDYSTEDSVFSPPRRRHSSKSPYKTQRDDDGAEQSSKKNVSPLPKPDQRSQVSSYRWRFLFHPDSAKEMLFPFQNQNREDKILLINPGERSTVYMKMKLLSLTEGRIKERLQEKKGALTHNLTKTVD</sequence>
<accession>A0A835N243</accession>
<evidence type="ECO:0000313" key="3">
    <source>
        <dbReference type="Proteomes" id="UP000657918"/>
    </source>
</evidence>
<dbReference type="EMBL" id="JADGMS010000005">
    <property type="protein sequence ID" value="KAF9682266.1"/>
    <property type="molecule type" value="Genomic_DNA"/>
</dbReference>
<dbReference type="AlphaFoldDB" id="A0A835N243"/>
<name>A0A835N243_9ROSI</name>
<evidence type="ECO:0000313" key="2">
    <source>
        <dbReference type="EMBL" id="KAF9682266.1"/>
    </source>
</evidence>
<organism evidence="2 3">
    <name type="scientific">Salix dunnii</name>
    <dbReference type="NCBI Taxonomy" id="1413687"/>
    <lineage>
        <taxon>Eukaryota</taxon>
        <taxon>Viridiplantae</taxon>
        <taxon>Streptophyta</taxon>
        <taxon>Embryophyta</taxon>
        <taxon>Tracheophyta</taxon>
        <taxon>Spermatophyta</taxon>
        <taxon>Magnoliopsida</taxon>
        <taxon>eudicotyledons</taxon>
        <taxon>Gunneridae</taxon>
        <taxon>Pentapetalae</taxon>
        <taxon>rosids</taxon>
        <taxon>fabids</taxon>
        <taxon>Malpighiales</taxon>
        <taxon>Salicaceae</taxon>
        <taxon>Saliceae</taxon>
        <taxon>Salix</taxon>
    </lineage>
</organism>
<comment type="caution">
    <text evidence="2">The sequence shown here is derived from an EMBL/GenBank/DDBJ whole genome shotgun (WGS) entry which is preliminary data.</text>
</comment>
<dbReference type="OrthoDB" id="841678at2759"/>
<protein>
    <submittedName>
        <fullName evidence="2">Uncharacterized protein</fullName>
    </submittedName>
</protein>
<feature type="region of interest" description="Disordered" evidence="1">
    <location>
        <begin position="1"/>
        <end position="92"/>
    </location>
</feature>